<sequence>MRPRSPVEGRNRGLQPSTSSVVPARVLRHTIAIACTLGTSFAHLFPYFVGRKWRRLDAESGGGRRRPRDELDSFPLVDAAVDTTLDSDELLSSVAAKLALRKVPGSKGFTWRHKVNVPKIEEFRSDPGVRGYPPFCRLATYEEVDSNVLAGGQGVPWDSLIMGMVKVSSSCDYWSTNLVLRHHLIAEVMRDQFNQLTHIHFSHLEEISIDELLWKFRGRLAFWTYNPTKKARFGLKVYMLYASIGLAAGYTGKDLGDMPSSTKAVLHLMEYGGFLDKGYQLFVDNWYTSPTLFHLLQSRRTNAVGTARLNRKFMPKDLSVSWRDDVDYPSSTTGLLALVWKDSNNVTMLSNVHTAAMEGEKPLVVKDYDVGMKGVDVGDQMMNYYPTPCQSRV</sequence>
<dbReference type="STRING" id="6689.A0A3R7LRK7"/>
<dbReference type="PANTHER" id="PTHR46599">
    <property type="entry name" value="PIGGYBAC TRANSPOSABLE ELEMENT-DERIVED PROTEIN 4"/>
    <property type="match status" value="1"/>
</dbReference>
<dbReference type="OrthoDB" id="6381864at2759"/>
<dbReference type="InterPro" id="IPR029526">
    <property type="entry name" value="PGBD"/>
</dbReference>
<dbReference type="EMBL" id="QCYY01004415">
    <property type="protein sequence ID" value="ROT61039.1"/>
    <property type="molecule type" value="Genomic_DNA"/>
</dbReference>
<proteinExistence type="predicted"/>
<reference evidence="2 3" key="2">
    <citation type="submission" date="2019-01" db="EMBL/GenBank/DDBJ databases">
        <title>The decoding of complex shrimp genome reveals the adaptation for benthos swimmer, frequently molting mechanism and breeding impact on genome.</title>
        <authorList>
            <person name="Sun Y."/>
            <person name="Gao Y."/>
            <person name="Yu Y."/>
        </authorList>
    </citation>
    <scope>NUCLEOTIDE SEQUENCE [LARGE SCALE GENOMIC DNA]</scope>
    <source>
        <tissue evidence="2">Muscle</tissue>
    </source>
</reference>
<dbReference type="Proteomes" id="UP000283509">
    <property type="component" value="Unassembled WGS sequence"/>
</dbReference>
<feature type="domain" description="PiggyBac transposable element-derived protein" evidence="1">
    <location>
        <begin position="192"/>
        <end position="390"/>
    </location>
</feature>
<reference evidence="2 3" key="1">
    <citation type="submission" date="2018-04" db="EMBL/GenBank/DDBJ databases">
        <authorList>
            <person name="Zhang X."/>
            <person name="Yuan J."/>
            <person name="Li F."/>
            <person name="Xiang J."/>
        </authorList>
    </citation>
    <scope>NUCLEOTIDE SEQUENCE [LARGE SCALE GENOMIC DNA]</scope>
    <source>
        <tissue evidence="2">Muscle</tissue>
    </source>
</reference>
<protein>
    <submittedName>
        <fullName evidence="2">PiggyBac transposable element-derived protein 4</fullName>
    </submittedName>
</protein>
<dbReference type="Pfam" id="PF13843">
    <property type="entry name" value="DDE_Tnp_1_7"/>
    <property type="match status" value="1"/>
</dbReference>
<dbReference type="PANTHER" id="PTHR46599:SF3">
    <property type="entry name" value="PIGGYBAC TRANSPOSABLE ELEMENT-DERIVED PROTEIN 4"/>
    <property type="match status" value="1"/>
</dbReference>
<organism evidence="2 3">
    <name type="scientific">Penaeus vannamei</name>
    <name type="common">Whiteleg shrimp</name>
    <name type="synonym">Litopenaeus vannamei</name>
    <dbReference type="NCBI Taxonomy" id="6689"/>
    <lineage>
        <taxon>Eukaryota</taxon>
        <taxon>Metazoa</taxon>
        <taxon>Ecdysozoa</taxon>
        <taxon>Arthropoda</taxon>
        <taxon>Crustacea</taxon>
        <taxon>Multicrustacea</taxon>
        <taxon>Malacostraca</taxon>
        <taxon>Eumalacostraca</taxon>
        <taxon>Eucarida</taxon>
        <taxon>Decapoda</taxon>
        <taxon>Dendrobranchiata</taxon>
        <taxon>Penaeoidea</taxon>
        <taxon>Penaeidae</taxon>
        <taxon>Penaeus</taxon>
    </lineage>
</organism>
<evidence type="ECO:0000313" key="2">
    <source>
        <dbReference type="EMBL" id="ROT61039.1"/>
    </source>
</evidence>
<evidence type="ECO:0000313" key="3">
    <source>
        <dbReference type="Proteomes" id="UP000283509"/>
    </source>
</evidence>
<comment type="caution">
    <text evidence="2">The sequence shown here is derived from an EMBL/GenBank/DDBJ whole genome shotgun (WGS) entry which is preliminary data.</text>
</comment>
<gene>
    <name evidence="2" type="ORF">C7M84_021232</name>
</gene>
<accession>A0A3R7LRK7</accession>
<name>A0A3R7LRK7_PENVA</name>
<dbReference type="AlphaFoldDB" id="A0A3R7LRK7"/>
<keyword evidence="3" id="KW-1185">Reference proteome</keyword>
<evidence type="ECO:0000259" key="1">
    <source>
        <dbReference type="Pfam" id="PF13843"/>
    </source>
</evidence>